<dbReference type="Proteomes" id="UP000240572">
    <property type="component" value="Unassembled WGS sequence"/>
</dbReference>
<evidence type="ECO:0000313" key="5">
    <source>
        <dbReference type="EMBL" id="PSK94103.1"/>
    </source>
</evidence>
<dbReference type="Gene3D" id="3.30.750.80">
    <property type="entry name" value="RNA methyltransferase domain (HRMD) like"/>
    <property type="match status" value="1"/>
</dbReference>
<comment type="caution">
    <text evidence="5">The sequence shown here is derived from an EMBL/GenBank/DDBJ whole genome shotgun (WGS) entry which is preliminary data.</text>
</comment>
<evidence type="ECO:0000313" key="6">
    <source>
        <dbReference type="Proteomes" id="UP000240572"/>
    </source>
</evidence>
<dbReference type="Gene3D" id="3.40.50.150">
    <property type="entry name" value="Vaccinia Virus protein VP39"/>
    <property type="match status" value="1"/>
</dbReference>
<keyword evidence="3" id="KW-0949">S-adenosyl-L-methionine</keyword>
<feature type="domain" description="S-adenosylmethionine-dependent methyltransferase" evidence="4">
    <location>
        <begin position="85"/>
        <end position="266"/>
    </location>
</feature>
<evidence type="ECO:0000256" key="1">
    <source>
        <dbReference type="ARBA" id="ARBA00022603"/>
    </source>
</evidence>
<protein>
    <submittedName>
        <fullName evidence="5">23S rRNA (Cytosine1962-C5)-methyltransferase</fullName>
    </submittedName>
</protein>
<dbReference type="OrthoDB" id="9805492at2"/>
<keyword evidence="2 5" id="KW-0808">Transferase</keyword>
<dbReference type="SUPFAM" id="SSF53335">
    <property type="entry name" value="S-adenosyl-L-methionine-dependent methyltransferases"/>
    <property type="match status" value="1"/>
</dbReference>
<evidence type="ECO:0000259" key="4">
    <source>
        <dbReference type="Pfam" id="PF10672"/>
    </source>
</evidence>
<dbReference type="PANTHER" id="PTHR43042:SF3">
    <property type="entry name" value="RIBOSOMAL RNA LARGE SUBUNIT METHYLTRANSFERASE YWBD-RELATED"/>
    <property type="match status" value="1"/>
</dbReference>
<evidence type="ECO:0000256" key="2">
    <source>
        <dbReference type="ARBA" id="ARBA00022679"/>
    </source>
</evidence>
<dbReference type="InterPro" id="IPR019614">
    <property type="entry name" value="SAM-dep_methyl-trfase"/>
</dbReference>
<dbReference type="PANTHER" id="PTHR43042">
    <property type="entry name" value="SAM-DEPENDENT METHYLTRANSFERASE"/>
    <property type="match status" value="1"/>
</dbReference>
<dbReference type="Pfam" id="PF10672">
    <property type="entry name" value="Methyltrans_SAM"/>
    <property type="match status" value="1"/>
</dbReference>
<evidence type="ECO:0000256" key="3">
    <source>
        <dbReference type="ARBA" id="ARBA00022691"/>
    </source>
</evidence>
<dbReference type="CDD" id="cd02440">
    <property type="entry name" value="AdoMet_MTases"/>
    <property type="match status" value="1"/>
</dbReference>
<dbReference type="EMBL" id="PYGD01000001">
    <property type="protein sequence ID" value="PSK94103.1"/>
    <property type="molecule type" value="Genomic_DNA"/>
</dbReference>
<dbReference type="AlphaFoldDB" id="A0A2P8DA67"/>
<organism evidence="5 6">
    <name type="scientific">Taibaiella chishuiensis</name>
    <dbReference type="NCBI Taxonomy" id="1434707"/>
    <lineage>
        <taxon>Bacteria</taxon>
        <taxon>Pseudomonadati</taxon>
        <taxon>Bacteroidota</taxon>
        <taxon>Chitinophagia</taxon>
        <taxon>Chitinophagales</taxon>
        <taxon>Chitinophagaceae</taxon>
        <taxon>Taibaiella</taxon>
    </lineage>
</organism>
<dbReference type="GO" id="GO:0008168">
    <property type="term" value="F:methyltransferase activity"/>
    <property type="evidence" value="ECO:0007669"/>
    <property type="project" value="UniProtKB-KW"/>
</dbReference>
<dbReference type="InterPro" id="IPR029063">
    <property type="entry name" value="SAM-dependent_MTases_sf"/>
</dbReference>
<dbReference type="GO" id="GO:0032259">
    <property type="term" value="P:methylation"/>
    <property type="evidence" value="ECO:0007669"/>
    <property type="project" value="UniProtKB-KW"/>
</dbReference>
<sequence length="310" mass="35723">MQAFANRLQKVNRHIAKWAKRQGISCYRIYDLDMPEFPFCIDRYDACVHVAEYKANHRMPDEEHTAWLEECMNVIASVLEVPVTHIYLKERRRLSRRTEQYEKVATESKKITVQEDGLQFLVNLTDYLDTGLFLDHRPLRKTFRAEAAGKSVLNLFSYTGAFSVYAAAGGAEQVTTVDLSNTYLQWARENMDLNGLMEGDKHTFVQSDVMDFLKQAPADTYDLVFVDPPAFSNSKKMKGTWDTQRDHPALLYLLLKAVKSGGIVYFSNNLREFSPSFDKLAAASIKDISLQTIPEDFRNKKIHHCYRIIK</sequence>
<proteinExistence type="predicted"/>
<name>A0A2P8DA67_9BACT</name>
<keyword evidence="1 5" id="KW-0489">Methyltransferase</keyword>
<dbReference type="RefSeq" id="WP_106520835.1">
    <property type="nucleotide sequence ID" value="NZ_PYGD01000001.1"/>
</dbReference>
<gene>
    <name evidence="5" type="ORF">B0I18_101254</name>
</gene>
<keyword evidence="6" id="KW-1185">Reference proteome</keyword>
<accession>A0A2P8DA67</accession>
<reference evidence="5 6" key="1">
    <citation type="submission" date="2018-03" db="EMBL/GenBank/DDBJ databases">
        <title>Genomic Encyclopedia of Type Strains, Phase III (KMG-III): the genomes of soil and plant-associated and newly described type strains.</title>
        <authorList>
            <person name="Whitman W."/>
        </authorList>
    </citation>
    <scope>NUCLEOTIDE SEQUENCE [LARGE SCALE GENOMIC DNA]</scope>
    <source>
        <strain evidence="5 6">CGMCC 1.12700</strain>
    </source>
</reference>